<dbReference type="Pfam" id="PF03772">
    <property type="entry name" value="Competence"/>
    <property type="match status" value="1"/>
</dbReference>
<comment type="caution">
    <text evidence="9">The sequence shown here is derived from an EMBL/GenBank/DDBJ whole genome shotgun (WGS) entry which is preliminary data.</text>
</comment>
<evidence type="ECO:0000259" key="7">
    <source>
        <dbReference type="Pfam" id="PF03772"/>
    </source>
</evidence>
<feature type="transmembrane region" description="Helical" evidence="6">
    <location>
        <begin position="32"/>
        <end position="50"/>
    </location>
</feature>
<evidence type="ECO:0000256" key="1">
    <source>
        <dbReference type="ARBA" id="ARBA00004651"/>
    </source>
</evidence>
<keyword evidence="10" id="KW-1185">Reference proteome</keyword>
<protein>
    <submittedName>
        <fullName evidence="9">ComEC family competence protein</fullName>
    </submittedName>
</protein>
<feature type="transmembrane region" description="Helical" evidence="6">
    <location>
        <begin position="419"/>
        <end position="446"/>
    </location>
</feature>
<name>A0A3M9MSG5_9BACT</name>
<keyword evidence="4 6" id="KW-1133">Transmembrane helix</keyword>
<feature type="transmembrane region" description="Helical" evidence="6">
    <location>
        <begin position="483"/>
        <end position="504"/>
    </location>
</feature>
<sequence>MAKAALTGTWRLVGSFLAGIILYHGMGRHFSLAGEVAAFFVVLFLVLGVLALKRPLARRRRWAGLAGMAAVTALAFWGAFLKNSPKTLPVSSQQITHYRITLSKAVALKPTSASTVGRVEAVRANGKWHPAQGQVAVFFPRSAPADSLRYGHQLVVKGTLAAPAKPANPFQFDYRRYLSLKHIQWQAYLPESSWIRVGYDPPSTVMALSLFVRKKLETAFKQHLQAKREQTIANALVLGVQDELDAALRNAYARTGTMHVLAVSGLHVGLLYGVLLFFLKPLRRDNTSRLLVFLIILGVVWFYAFVTGLSASILRSVCMFSLMELGRLMSRKSSILNTLAVVAVGLLIYEPNFLLDVGFQLSFLAVAGIVLLQPVFLRLWHPGNRVVRFFWELLAISVAAQLATFPLSLYYFHQFPVYFWLANLVAVPFTSLGLYIGVAFMLLFWVPVLNGWIGKLLEWTLWLLNEVLLWLEHWPYAVLEGFVVTPGQVLALYLFILAVSLFLLRKQLPWLAAALLCVAFLSGTELAEAHRQRRNQELVMHSVRRSSAVSLLNGRKVTLLADSSFYAQPQLFSYQVQPYWRAKGVRTQVRLGALFPETGSNQEVPYYVTPEGNRLLVWKGRSFLWLKRLPRPLAQPVEVDVLVLQGNVWATPDRLRHSFRCGYVILDQTNSRGYTQRKARELAAAGYQVHVLEENGAWQLSGNVPKVR</sequence>
<evidence type="ECO:0000313" key="9">
    <source>
        <dbReference type="EMBL" id="RNI28147.1"/>
    </source>
</evidence>
<feature type="transmembrane region" description="Helical" evidence="6">
    <location>
        <begin position="389"/>
        <end position="412"/>
    </location>
</feature>
<evidence type="ECO:0000313" key="10">
    <source>
        <dbReference type="Proteomes" id="UP000271010"/>
    </source>
</evidence>
<evidence type="ECO:0000256" key="5">
    <source>
        <dbReference type="ARBA" id="ARBA00023136"/>
    </source>
</evidence>
<dbReference type="AlphaFoldDB" id="A0A3M9MSG5"/>
<dbReference type="InterPro" id="IPR004477">
    <property type="entry name" value="ComEC_N"/>
</dbReference>
<accession>A0A3M9MSG5</accession>
<proteinExistence type="predicted"/>
<dbReference type="NCBIfam" id="TIGR00360">
    <property type="entry name" value="ComEC_N-term"/>
    <property type="match status" value="1"/>
</dbReference>
<comment type="subcellular location">
    <subcellularLocation>
        <location evidence="1">Cell membrane</location>
        <topology evidence="1">Multi-pass membrane protein</topology>
    </subcellularLocation>
</comment>
<dbReference type="Proteomes" id="UP000271010">
    <property type="component" value="Unassembled WGS sequence"/>
</dbReference>
<dbReference type="EMBL" id="RJJE01000017">
    <property type="protein sequence ID" value="RNI28147.1"/>
    <property type="molecule type" value="Genomic_DNA"/>
</dbReference>
<feature type="transmembrane region" description="Helical" evidence="6">
    <location>
        <begin position="62"/>
        <end position="81"/>
    </location>
</feature>
<dbReference type="OrthoDB" id="9761531at2"/>
<evidence type="ECO:0000259" key="8">
    <source>
        <dbReference type="Pfam" id="PF13567"/>
    </source>
</evidence>
<feature type="transmembrane region" description="Helical" evidence="6">
    <location>
        <begin position="357"/>
        <end position="377"/>
    </location>
</feature>
<dbReference type="InterPro" id="IPR025405">
    <property type="entry name" value="DUF4131"/>
</dbReference>
<evidence type="ECO:0000256" key="3">
    <source>
        <dbReference type="ARBA" id="ARBA00022692"/>
    </source>
</evidence>
<keyword evidence="3 6" id="KW-0812">Transmembrane</keyword>
<evidence type="ECO:0000256" key="2">
    <source>
        <dbReference type="ARBA" id="ARBA00022475"/>
    </source>
</evidence>
<feature type="domain" description="DUF4131" evidence="8">
    <location>
        <begin position="37"/>
        <end position="194"/>
    </location>
</feature>
<feature type="domain" description="ComEC/Rec2-related protein" evidence="7">
    <location>
        <begin position="236"/>
        <end position="504"/>
    </location>
</feature>
<dbReference type="Pfam" id="PF13567">
    <property type="entry name" value="DUF4131"/>
    <property type="match status" value="1"/>
</dbReference>
<feature type="transmembrane region" description="Helical" evidence="6">
    <location>
        <begin position="291"/>
        <end position="314"/>
    </location>
</feature>
<feature type="transmembrane region" description="Helical" evidence="6">
    <location>
        <begin position="258"/>
        <end position="279"/>
    </location>
</feature>
<dbReference type="RefSeq" id="WP_123134614.1">
    <property type="nucleotide sequence ID" value="NZ_RJJE01000017.1"/>
</dbReference>
<dbReference type="InterPro" id="IPR052159">
    <property type="entry name" value="Competence_DNA_uptake"/>
</dbReference>
<feature type="transmembrane region" description="Helical" evidence="6">
    <location>
        <begin position="334"/>
        <end position="350"/>
    </location>
</feature>
<evidence type="ECO:0000256" key="6">
    <source>
        <dbReference type="SAM" id="Phobius"/>
    </source>
</evidence>
<reference evidence="9 10" key="1">
    <citation type="submission" date="2018-11" db="EMBL/GenBank/DDBJ databases">
        <title>Rufibacter latericius sp. nov., isolated from water in Baiyang Lake.</title>
        <authorList>
            <person name="Yang Y."/>
        </authorList>
    </citation>
    <scope>NUCLEOTIDE SEQUENCE [LARGE SCALE GENOMIC DNA]</scope>
    <source>
        <strain evidence="9 10">MCC P1</strain>
    </source>
</reference>
<evidence type="ECO:0000256" key="4">
    <source>
        <dbReference type="ARBA" id="ARBA00022989"/>
    </source>
</evidence>
<keyword evidence="5 6" id="KW-0472">Membrane</keyword>
<dbReference type="GO" id="GO:0005886">
    <property type="term" value="C:plasma membrane"/>
    <property type="evidence" value="ECO:0007669"/>
    <property type="project" value="UniProtKB-SubCell"/>
</dbReference>
<keyword evidence="2" id="KW-1003">Cell membrane</keyword>
<gene>
    <name evidence="9" type="ORF">EFA69_18920</name>
</gene>
<dbReference type="PANTHER" id="PTHR30619:SF1">
    <property type="entry name" value="RECOMBINATION PROTEIN 2"/>
    <property type="match status" value="1"/>
</dbReference>
<organism evidence="9 10">
    <name type="scientific">Rufibacter immobilis</name>
    <dbReference type="NCBI Taxonomy" id="1348778"/>
    <lineage>
        <taxon>Bacteria</taxon>
        <taxon>Pseudomonadati</taxon>
        <taxon>Bacteroidota</taxon>
        <taxon>Cytophagia</taxon>
        <taxon>Cytophagales</taxon>
        <taxon>Hymenobacteraceae</taxon>
        <taxon>Rufibacter</taxon>
    </lineage>
</organism>
<feature type="transmembrane region" description="Helical" evidence="6">
    <location>
        <begin position="9"/>
        <end position="26"/>
    </location>
</feature>
<dbReference type="PANTHER" id="PTHR30619">
    <property type="entry name" value="DNA INTERNALIZATION/COMPETENCE PROTEIN COMEC/REC2"/>
    <property type="match status" value="1"/>
</dbReference>